<keyword evidence="1" id="KW-0812">Transmembrane</keyword>
<gene>
    <name evidence="2" type="ORF">E8L90_06450</name>
</gene>
<dbReference type="AlphaFoldDB" id="A0A4U2Y3S7"/>
<keyword evidence="1" id="KW-1133">Transmembrane helix</keyword>
<comment type="caution">
    <text evidence="2">The sequence shown here is derived from an EMBL/GenBank/DDBJ whole genome shotgun (WGS) entry which is preliminary data.</text>
</comment>
<sequence length="102" mass="12011">MKKIIEYLMIYLFSGAFLFFGKVIVYMLGDEHAFGDSAPFYFSYFIYYIVALYIIYLGVKRLGLNNRRKTNKALDISIFIIYVTLVYLIADAFISKYVVYFV</sequence>
<feature type="transmembrane region" description="Helical" evidence="1">
    <location>
        <begin position="40"/>
        <end position="59"/>
    </location>
</feature>
<dbReference type="Proteomes" id="UP000307841">
    <property type="component" value="Unassembled WGS sequence"/>
</dbReference>
<evidence type="ECO:0000256" key="1">
    <source>
        <dbReference type="SAM" id="Phobius"/>
    </source>
</evidence>
<dbReference type="OrthoDB" id="2468737at2"/>
<dbReference type="RefSeq" id="WP_137028505.1">
    <property type="nucleotide sequence ID" value="NZ_SZNK01000001.1"/>
</dbReference>
<reference evidence="2 3" key="1">
    <citation type="submission" date="2019-04" db="EMBL/GenBank/DDBJ databases">
        <title>Whole genome sequencing of Brevibacillus sp. TGS2-1.</title>
        <authorList>
            <person name="Choi A."/>
        </authorList>
    </citation>
    <scope>NUCLEOTIDE SEQUENCE [LARGE SCALE GENOMIC DNA]</scope>
    <source>
        <strain evidence="2 3">TGS2-1</strain>
    </source>
</reference>
<dbReference type="EMBL" id="SZNK01000001">
    <property type="protein sequence ID" value="TKI55126.1"/>
    <property type="molecule type" value="Genomic_DNA"/>
</dbReference>
<keyword evidence="1" id="KW-0472">Membrane</keyword>
<accession>A0A4U2Y3S7</accession>
<feature type="transmembrane region" description="Helical" evidence="1">
    <location>
        <begin position="7"/>
        <end position="28"/>
    </location>
</feature>
<protein>
    <submittedName>
        <fullName evidence="2">Uncharacterized protein</fullName>
    </submittedName>
</protein>
<organism evidence="2 3">
    <name type="scientific">Brevibacillus antibioticus</name>
    <dbReference type="NCBI Taxonomy" id="2570228"/>
    <lineage>
        <taxon>Bacteria</taxon>
        <taxon>Bacillati</taxon>
        <taxon>Bacillota</taxon>
        <taxon>Bacilli</taxon>
        <taxon>Bacillales</taxon>
        <taxon>Paenibacillaceae</taxon>
        <taxon>Brevibacillus</taxon>
    </lineage>
</organism>
<feature type="transmembrane region" description="Helical" evidence="1">
    <location>
        <begin position="79"/>
        <end position="99"/>
    </location>
</feature>
<evidence type="ECO:0000313" key="2">
    <source>
        <dbReference type="EMBL" id="TKI55126.1"/>
    </source>
</evidence>
<keyword evidence="3" id="KW-1185">Reference proteome</keyword>
<proteinExistence type="predicted"/>
<name>A0A4U2Y3S7_9BACL</name>
<evidence type="ECO:0000313" key="3">
    <source>
        <dbReference type="Proteomes" id="UP000307841"/>
    </source>
</evidence>